<dbReference type="Gene3D" id="2.60.120.380">
    <property type="match status" value="1"/>
</dbReference>
<evidence type="ECO:0000256" key="7">
    <source>
        <dbReference type="RuleBase" id="RU003355"/>
    </source>
</evidence>
<dbReference type="Pfam" id="PF00082">
    <property type="entry name" value="Peptidase_S8"/>
    <property type="match status" value="1"/>
</dbReference>
<protein>
    <recommendedName>
        <fullName evidence="12">Type VII secretion-associated serine protease mycosin</fullName>
    </recommendedName>
</protein>
<dbReference type="InterPro" id="IPR015500">
    <property type="entry name" value="Peptidase_S8_subtilisin-rel"/>
</dbReference>
<sequence>MPAALVAATLVTVTGSSVGAEQFKPYVVKSVAGRTAESAAASNAALVKFRSGASKAARAQALGKAGGRAGASIGGDVVRVTGDRPATELVKKLKAEPAVQLASLDYIRKISATPNDAYYGGYQTYLSTVRLPQAWDLTKSAGTQTVAVLDTGIDAGHPDLVGRVLAGRNEITPGAAPNDDNGHGTMTSGIVGANTNNGVGVAGAAWSTKILPVKVLDWEGNGPDSAIIAGINWAAAQGARVINMSLGGDGDNPVLHDAISQAVAKGVVVVAAAGNTGIESPSYPAAYPEVLAVAATDNNAALTGFSTRGDWVDLAAPGWNIASTGPRSLTEPGYDPYWIGSGTSFSAPIVAGVAALLRNKYPSYTPAQVMARLKTTARDAGPRGIDPFYGAGVLDAYNALGGSWAPEFWGAGPDGNDLASRATPMTTSASGVIGPEGDVDWYKVTEPSDRVGRVTVTGPVYDGENRAQNFAPVVSVHSNSILQVLSRAQADTEPETPQQLSVSVNVNFVAGDNYIAVRNYNGSRDSRPYTVTVGAGTQVTNTSDYYWIRDAAPADFAGGVARTATPTVTFVRDLIPGSVTNSTVRLLNGKTGNAVPAAVAYDEATRTAKVTPNAPLQDNTPYRLSVGAVQDSVTTENYTGGFSSVFRTVDENPAPASGFDATGAYTTAALKWSFPAITDLDQVVVRRAIGTTAPASPTAGTAVYNGEASTATATGLANATSYAFSAFVKDRSGRFSAPVTTQLTGTATSMASTASVINYGGTVTLSSKVIRIDSQAPVAGAPISLYGRNKNSSTWREITRRTTSATGTVSVAYNPGVSTVFVWGYNGSPDLLGSRTGNLTVEVRPTITSNVSPATSKLGATTNFYGYVRPQHPGSPLYLQRLVGSTWTTITSTKLNSTGNYAFAIKPATRGTYTYRAVFQADADHATAVSPVRSFTVS</sequence>
<keyword evidence="2 6" id="KW-0645">Protease</keyword>
<evidence type="ECO:0000256" key="5">
    <source>
        <dbReference type="ARBA" id="ARBA00022825"/>
    </source>
</evidence>
<dbReference type="InterPro" id="IPR032812">
    <property type="entry name" value="SbsA_Ig"/>
</dbReference>
<evidence type="ECO:0000256" key="4">
    <source>
        <dbReference type="ARBA" id="ARBA00022801"/>
    </source>
</evidence>
<comment type="caution">
    <text evidence="10">The sequence shown here is derived from an EMBL/GenBank/DDBJ whole genome shotgun (WGS) entry which is preliminary data.</text>
</comment>
<dbReference type="PANTHER" id="PTHR43806">
    <property type="entry name" value="PEPTIDASE S8"/>
    <property type="match status" value="1"/>
</dbReference>
<evidence type="ECO:0000256" key="2">
    <source>
        <dbReference type="ARBA" id="ARBA00022670"/>
    </source>
</evidence>
<feature type="domain" description="Peptidase S8/S53" evidence="8">
    <location>
        <begin position="144"/>
        <end position="392"/>
    </location>
</feature>
<dbReference type="InterPro" id="IPR023827">
    <property type="entry name" value="Peptidase_S8_Asp-AS"/>
</dbReference>
<feature type="domain" description="SbsA Ig-like" evidence="9">
    <location>
        <begin position="550"/>
        <end position="648"/>
    </location>
</feature>
<keyword evidence="11" id="KW-1185">Reference proteome</keyword>
<dbReference type="Proteomes" id="UP001500363">
    <property type="component" value="Unassembled WGS sequence"/>
</dbReference>
<gene>
    <name evidence="10" type="ORF">GCM10009741_00310</name>
</gene>
<keyword evidence="5 6" id="KW-0720">Serine protease</keyword>
<dbReference type="InterPro" id="IPR014755">
    <property type="entry name" value="Cu-Rt/internalin_Ig-like"/>
</dbReference>
<accession>A0ABN1ZYP9</accession>
<evidence type="ECO:0000256" key="3">
    <source>
        <dbReference type="ARBA" id="ARBA00022729"/>
    </source>
</evidence>
<name>A0ABN1ZYP9_9ACTN</name>
<dbReference type="EMBL" id="BAAANC010000001">
    <property type="protein sequence ID" value="GAA1507632.1"/>
    <property type="molecule type" value="Genomic_DNA"/>
</dbReference>
<evidence type="ECO:0000313" key="10">
    <source>
        <dbReference type="EMBL" id="GAA1507632.1"/>
    </source>
</evidence>
<keyword evidence="3" id="KW-0732">Signal</keyword>
<feature type="active site" description="Charge relay system" evidence="6">
    <location>
        <position position="344"/>
    </location>
</feature>
<evidence type="ECO:0008006" key="12">
    <source>
        <dbReference type="Google" id="ProtNLM"/>
    </source>
</evidence>
<dbReference type="Gene3D" id="2.60.40.1220">
    <property type="match status" value="1"/>
</dbReference>
<keyword evidence="4 6" id="KW-0378">Hydrolase</keyword>
<dbReference type="InterPro" id="IPR023828">
    <property type="entry name" value="Peptidase_S8_Ser-AS"/>
</dbReference>
<proteinExistence type="inferred from homology"/>
<dbReference type="RefSeq" id="WP_344167323.1">
    <property type="nucleotide sequence ID" value="NZ_BAAANC010000001.1"/>
</dbReference>
<dbReference type="PROSITE" id="PS00136">
    <property type="entry name" value="SUBTILASE_ASP"/>
    <property type="match status" value="1"/>
</dbReference>
<dbReference type="InterPro" id="IPR050131">
    <property type="entry name" value="Peptidase_S8_subtilisin-like"/>
</dbReference>
<evidence type="ECO:0000256" key="6">
    <source>
        <dbReference type="PROSITE-ProRule" id="PRU01240"/>
    </source>
</evidence>
<evidence type="ECO:0000259" key="9">
    <source>
        <dbReference type="Pfam" id="PF13205"/>
    </source>
</evidence>
<evidence type="ECO:0000259" key="8">
    <source>
        <dbReference type="Pfam" id="PF00082"/>
    </source>
</evidence>
<feature type="active site" description="Charge relay system" evidence="6">
    <location>
        <position position="183"/>
    </location>
</feature>
<dbReference type="Gene3D" id="3.40.50.200">
    <property type="entry name" value="Peptidase S8/S53 domain"/>
    <property type="match status" value="1"/>
</dbReference>
<feature type="active site" description="Charge relay system" evidence="6">
    <location>
        <position position="150"/>
    </location>
</feature>
<dbReference type="Pfam" id="PF13205">
    <property type="entry name" value="Big_5"/>
    <property type="match status" value="1"/>
</dbReference>
<dbReference type="InterPro" id="IPR036852">
    <property type="entry name" value="Peptidase_S8/S53_dom_sf"/>
</dbReference>
<dbReference type="PROSITE" id="PS00138">
    <property type="entry name" value="SUBTILASE_SER"/>
    <property type="match status" value="1"/>
</dbReference>
<evidence type="ECO:0000313" key="11">
    <source>
        <dbReference type="Proteomes" id="UP001500363"/>
    </source>
</evidence>
<dbReference type="PRINTS" id="PR00723">
    <property type="entry name" value="SUBTILISIN"/>
</dbReference>
<comment type="similarity">
    <text evidence="1 6 7">Belongs to the peptidase S8 family.</text>
</comment>
<reference evidence="10 11" key="1">
    <citation type="journal article" date="2019" name="Int. J. Syst. Evol. Microbiol.">
        <title>The Global Catalogue of Microorganisms (GCM) 10K type strain sequencing project: providing services to taxonomists for standard genome sequencing and annotation.</title>
        <authorList>
            <consortium name="The Broad Institute Genomics Platform"/>
            <consortium name="The Broad Institute Genome Sequencing Center for Infectious Disease"/>
            <person name="Wu L."/>
            <person name="Ma J."/>
        </authorList>
    </citation>
    <scope>NUCLEOTIDE SEQUENCE [LARGE SCALE GENOMIC DNA]</scope>
    <source>
        <strain evidence="10 11">JCM 14303</strain>
    </source>
</reference>
<dbReference type="PANTHER" id="PTHR43806:SF11">
    <property type="entry name" value="CEREVISIN-RELATED"/>
    <property type="match status" value="1"/>
</dbReference>
<dbReference type="InterPro" id="IPR000209">
    <property type="entry name" value="Peptidase_S8/S53_dom"/>
</dbReference>
<dbReference type="PROSITE" id="PS51892">
    <property type="entry name" value="SUBTILASE"/>
    <property type="match status" value="1"/>
</dbReference>
<evidence type="ECO:0000256" key="1">
    <source>
        <dbReference type="ARBA" id="ARBA00011073"/>
    </source>
</evidence>
<dbReference type="SUPFAM" id="SSF52743">
    <property type="entry name" value="Subtilisin-like"/>
    <property type="match status" value="1"/>
</dbReference>
<organism evidence="10 11">
    <name type="scientific">Kribbella lupini</name>
    <dbReference type="NCBI Taxonomy" id="291602"/>
    <lineage>
        <taxon>Bacteria</taxon>
        <taxon>Bacillati</taxon>
        <taxon>Actinomycetota</taxon>
        <taxon>Actinomycetes</taxon>
        <taxon>Propionibacteriales</taxon>
        <taxon>Kribbellaceae</taxon>
        <taxon>Kribbella</taxon>
    </lineage>
</organism>